<name>A0A292Z9T5_SPHSA</name>
<proteinExistence type="predicted"/>
<protein>
    <submittedName>
        <fullName evidence="1">Uncharacterized protein</fullName>
    </submittedName>
</protein>
<sequence length="60" mass="6467">MCRTPPTTPHRPGSGSAWIGNHASCSVNLFVHRFRALSPAGAIVNIPERTSPEKARLQGM</sequence>
<evidence type="ECO:0000313" key="2">
    <source>
        <dbReference type="Proteomes" id="UP000221538"/>
    </source>
</evidence>
<organism evidence="1 2">
    <name type="scientific">Sphingobium fuliginis (strain ATCC 27551)</name>
    <dbReference type="NCBI Taxonomy" id="336203"/>
    <lineage>
        <taxon>Bacteria</taxon>
        <taxon>Pseudomonadati</taxon>
        <taxon>Pseudomonadota</taxon>
        <taxon>Alphaproteobacteria</taxon>
        <taxon>Sphingomonadales</taxon>
        <taxon>Sphingomonadaceae</taxon>
        <taxon>Sphingobium</taxon>
    </lineage>
</organism>
<dbReference type="EMBL" id="BEWI01000030">
    <property type="protein sequence ID" value="GAY19641.1"/>
    <property type="molecule type" value="Genomic_DNA"/>
</dbReference>
<gene>
    <name evidence="1" type="ORF">SFOMI_0161</name>
</gene>
<reference evidence="1 2" key="2">
    <citation type="journal article" date="2013" name="Environ. Sci. Technol.">
        <title>The 4-tert-butylphenol-utilizing bacterium Sphingobium fuliginis OMI can degrade bisphenols via phenolic ring hydroxylation and meta-cleavage pathway.</title>
        <authorList>
            <person name="Ogata Y."/>
            <person name="Goda S."/>
            <person name="Toyama T."/>
            <person name="Sei K."/>
            <person name="Ike M."/>
        </authorList>
    </citation>
    <scope>NUCLEOTIDE SEQUENCE [LARGE SCALE GENOMIC DNA]</scope>
    <source>
        <strain evidence="1 2">OMI</strain>
    </source>
</reference>
<comment type="caution">
    <text evidence="1">The sequence shown here is derived from an EMBL/GenBank/DDBJ whole genome shotgun (WGS) entry which is preliminary data.</text>
</comment>
<dbReference type="AlphaFoldDB" id="A0A292Z9T5"/>
<evidence type="ECO:0000313" key="1">
    <source>
        <dbReference type="EMBL" id="GAY19641.1"/>
    </source>
</evidence>
<reference evidence="1 2" key="1">
    <citation type="journal article" date="2013" name="Biodegradation">
        <title>Occurrence of 4-tert-butylphenol (4-t-BP) biodegradation in an aquatic sample caused by the presence of Spirodela polyrrhiza and isolation of a 4-t-BP-utilizing bacterium.</title>
        <authorList>
            <person name="Ogata Y."/>
            <person name="Toyama T."/>
            <person name="Yu N."/>
            <person name="Wang X."/>
            <person name="Sei K."/>
            <person name="Ike M."/>
        </authorList>
    </citation>
    <scope>NUCLEOTIDE SEQUENCE [LARGE SCALE GENOMIC DNA]</scope>
    <source>
        <strain evidence="1 2">OMI</strain>
    </source>
</reference>
<accession>A0A292Z9T5</accession>
<dbReference type="Proteomes" id="UP000221538">
    <property type="component" value="Unassembled WGS sequence"/>
</dbReference>